<sequence length="1044" mass="114889">MNIIEPFIRRPVMTTLVMIAILLFGVAGYRFLPVNDLPNVDFPTILVSASLPGASPETMASSVATSLERQFSTIAGLDSMSSSNSLGSTQITLQFNLNRDIDAAALDVQSAITAASGNLPREMLTPPSYKKVNPADLPILYLSLSSSTLLLSAVNEYAETFMAQRISMIDGVAQVLVYGSQKYAVRIQLDPTALATRGIGIDEVEHAIRQGNVNLPTGTLYGAHQAFTVQATGQLTNAAAYRSLIVAYRKGSPVRLQELGRVIDSVQIDKVANWYNSTRAIVLAIQRQPGTNTVEVVDNIRKLMSSFRAQLPSSVSLDILFDRSIVIRESVEDVKFTLLLTICLVVMVIFLFLRNISATVIPSLAVPLSIIGTFAVMYLLDYSLNNLSLMALTLSVGFVVDDAIVMLENIVRHREMGKGMFQAALHGSKEIGFTIVSMTISLAAVFIPVFFMGGIIGRLLHEFAVTISVAILISGFVSLSLTPMLCSRFLRSSDSAKHGRLYATFERFFDSMLFVYQRSLQWVLKHRLATMLFSIVILFLTLYLFSVIPKGFIPSEDRNQIVITTEASQDISFDAMAEHQQAVARVFQNDPNVVSYSSNVTTSNQGRIFLRLKPRSQRRFSVDELIQEFRSKLAKIPGIMVFMQNPPPIRIGGQLTKSLYQFTLQCPDTKELFHHASLLENTMQALPELQDVTSDLQIKSRQVSIEIDRDKASTLGITADQIEKALYNAYSSRQISTIYTPNNQYWVIMELQPHFQKDPSALSMLYIRSVSGQLVPLSAIVKFTESVGPLTINHFGQLPSVTISFNLRPGVALSDAVDVVGKTARSILPNTVSTSFQGTAQEFEASLKGLGILLIMSILVIYIVLGILYESFIHPLTILSGLPSAGVGALLTILIFREDLNIYTFVGIIMLVGIVKKNAIMMIDFALDAQRNEGKNAADAIYDGCIVRFRPIMMTTLAALMGALPIAFGFGAGAESRRPLGLAVVGGLLFSQIVTLYITPVYYIYLESLKEKIGRWVRSGTVTKNITCDTTQGCDMTKMRHDTL</sequence>
<dbReference type="Gene3D" id="3.30.70.1320">
    <property type="entry name" value="Multidrug efflux transporter AcrB pore domain like"/>
    <property type="match status" value="1"/>
</dbReference>
<dbReference type="PANTHER" id="PTHR32063">
    <property type="match status" value="1"/>
</dbReference>
<evidence type="ECO:0000313" key="9">
    <source>
        <dbReference type="EMBL" id="TLD43092.1"/>
    </source>
</evidence>
<keyword evidence="3" id="KW-1003">Cell membrane</keyword>
<feature type="transmembrane region" description="Helical" evidence="8">
    <location>
        <begin position="360"/>
        <end position="380"/>
    </location>
</feature>
<feature type="transmembrane region" description="Helical" evidence="8">
    <location>
        <begin position="463"/>
        <end position="490"/>
    </location>
</feature>
<evidence type="ECO:0000256" key="6">
    <source>
        <dbReference type="ARBA" id="ARBA00022989"/>
    </source>
</evidence>
<evidence type="ECO:0000256" key="3">
    <source>
        <dbReference type="ARBA" id="ARBA00022475"/>
    </source>
</evidence>
<evidence type="ECO:0000256" key="5">
    <source>
        <dbReference type="ARBA" id="ARBA00022692"/>
    </source>
</evidence>
<feature type="transmembrane region" description="Helical" evidence="8">
    <location>
        <begin position="952"/>
        <end position="974"/>
    </location>
</feature>
<keyword evidence="7 8" id="KW-0472">Membrane</keyword>
<evidence type="ECO:0000256" key="2">
    <source>
        <dbReference type="ARBA" id="ARBA00022448"/>
    </source>
</evidence>
<name>A0A533QEQ0_9BACT</name>
<dbReference type="PRINTS" id="PR00702">
    <property type="entry name" value="ACRIFLAVINRP"/>
</dbReference>
<dbReference type="SUPFAM" id="SSF82693">
    <property type="entry name" value="Multidrug efflux transporter AcrB pore domain, PN1, PN2, PC1 and PC2 subdomains"/>
    <property type="match status" value="3"/>
</dbReference>
<feature type="transmembrane region" description="Helical" evidence="8">
    <location>
        <begin position="528"/>
        <end position="548"/>
    </location>
</feature>
<dbReference type="GO" id="GO:0042910">
    <property type="term" value="F:xenobiotic transmembrane transporter activity"/>
    <property type="evidence" value="ECO:0007669"/>
    <property type="project" value="TreeGrafter"/>
</dbReference>
<dbReference type="GO" id="GO:0005886">
    <property type="term" value="C:plasma membrane"/>
    <property type="evidence" value="ECO:0007669"/>
    <property type="project" value="UniProtKB-SubCell"/>
</dbReference>
<dbReference type="EMBL" id="SULG01000007">
    <property type="protein sequence ID" value="TLD43092.1"/>
    <property type="molecule type" value="Genomic_DNA"/>
</dbReference>
<dbReference type="Gene3D" id="3.30.70.1430">
    <property type="entry name" value="Multidrug efflux transporter AcrB pore domain"/>
    <property type="match status" value="2"/>
</dbReference>
<dbReference type="Gene3D" id="3.30.70.1440">
    <property type="entry name" value="Multidrug efflux transporter AcrB pore domain"/>
    <property type="match status" value="1"/>
</dbReference>
<dbReference type="InterPro" id="IPR027463">
    <property type="entry name" value="AcrB_DN_DC_subdom"/>
</dbReference>
<reference evidence="9 10" key="1">
    <citation type="submission" date="2019-04" db="EMBL/GenBank/DDBJ databases">
        <title>Genome of a novel bacterium Candidatus Jettenia ecosi reconstructed from metagenome of an anammox bioreactor.</title>
        <authorList>
            <person name="Mardanov A.V."/>
            <person name="Beletsky A.V."/>
            <person name="Ravin N.V."/>
            <person name="Botchkova E.A."/>
            <person name="Litti Y.V."/>
            <person name="Nozhevnikova A.N."/>
        </authorList>
    </citation>
    <scope>NUCLEOTIDE SEQUENCE [LARGE SCALE GENOMIC DNA]</scope>
    <source>
        <strain evidence="9">J2</strain>
    </source>
</reference>
<evidence type="ECO:0000256" key="1">
    <source>
        <dbReference type="ARBA" id="ARBA00004429"/>
    </source>
</evidence>
<dbReference type="Proteomes" id="UP000319783">
    <property type="component" value="Unassembled WGS sequence"/>
</dbReference>
<evidence type="ECO:0000256" key="7">
    <source>
        <dbReference type="ARBA" id="ARBA00023136"/>
    </source>
</evidence>
<feature type="transmembrane region" description="Helical" evidence="8">
    <location>
        <begin position="902"/>
        <end position="927"/>
    </location>
</feature>
<protein>
    <submittedName>
        <fullName evidence="9">RND multidrug efflux transporter</fullName>
    </submittedName>
</protein>
<dbReference type="Pfam" id="PF00873">
    <property type="entry name" value="ACR_tran"/>
    <property type="match status" value="1"/>
</dbReference>
<evidence type="ECO:0000313" key="10">
    <source>
        <dbReference type="Proteomes" id="UP000319783"/>
    </source>
</evidence>
<dbReference type="Gene3D" id="3.30.2090.10">
    <property type="entry name" value="Multidrug efflux transporter AcrB TolC docking domain, DN and DC subdomains"/>
    <property type="match status" value="2"/>
</dbReference>
<dbReference type="PANTHER" id="PTHR32063:SF21">
    <property type="entry name" value="MULTIDRUG RESISTANCE PROTEIN MDTB"/>
    <property type="match status" value="1"/>
</dbReference>
<keyword evidence="6 8" id="KW-1133">Transmembrane helix</keyword>
<evidence type="ECO:0000256" key="4">
    <source>
        <dbReference type="ARBA" id="ARBA00022519"/>
    </source>
</evidence>
<organism evidence="9 10">
    <name type="scientific">Candidatus Jettenia ecosi</name>
    <dbReference type="NCBI Taxonomy" id="2494326"/>
    <lineage>
        <taxon>Bacteria</taxon>
        <taxon>Pseudomonadati</taxon>
        <taxon>Planctomycetota</taxon>
        <taxon>Candidatus Brocadiia</taxon>
        <taxon>Candidatus Brocadiales</taxon>
        <taxon>Candidatus Brocadiaceae</taxon>
        <taxon>Candidatus Jettenia</taxon>
    </lineage>
</organism>
<dbReference type="InterPro" id="IPR001036">
    <property type="entry name" value="Acrflvin-R"/>
</dbReference>
<accession>A0A533QEQ0</accession>
<feature type="transmembrane region" description="Helical" evidence="8">
    <location>
        <begin position="336"/>
        <end position="353"/>
    </location>
</feature>
<keyword evidence="4" id="KW-0997">Cell inner membrane</keyword>
<dbReference type="FunFam" id="3.30.70.1430:FF:000001">
    <property type="entry name" value="Efflux pump membrane transporter"/>
    <property type="match status" value="1"/>
</dbReference>
<feature type="transmembrane region" description="Helical" evidence="8">
    <location>
        <begin position="431"/>
        <end position="457"/>
    </location>
</feature>
<feature type="transmembrane region" description="Helical" evidence="8">
    <location>
        <begin position="980"/>
        <end position="1005"/>
    </location>
</feature>
<dbReference type="SUPFAM" id="SSF82866">
    <property type="entry name" value="Multidrug efflux transporter AcrB transmembrane domain"/>
    <property type="match status" value="2"/>
</dbReference>
<feature type="transmembrane region" description="Helical" evidence="8">
    <location>
        <begin position="12"/>
        <end position="32"/>
    </location>
</feature>
<proteinExistence type="predicted"/>
<comment type="subcellular location">
    <subcellularLocation>
        <location evidence="1">Cell inner membrane</location>
        <topology evidence="1">Multi-pass membrane protein</topology>
    </subcellularLocation>
</comment>
<dbReference type="Gene3D" id="1.20.1640.10">
    <property type="entry name" value="Multidrug efflux transporter AcrB transmembrane domain"/>
    <property type="match status" value="2"/>
</dbReference>
<dbReference type="AlphaFoldDB" id="A0A533QEQ0"/>
<keyword evidence="5 8" id="KW-0812">Transmembrane</keyword>
<dbReference type="FunFam" id="1.20.1640.10:FF:000001">
    <property type="entry name" value="Efflux pump membrane transporter"/>
    <property type="match status" value="1"/>
</dbReference>
<gene>
    <name evidence="9" type="ORF">JETT_0527</name>
</gene>
<dbReference type="SUPFAM" id="SSF82714">
    <property type="entry name" value="Multidrug efflux transporter AcrB TolC docking domain, DN and DC subdomains"/>
    <property type="match status" value="2"/>
</dbReference>
<feature type="transmembrane region" description="Helical" evidence="8">
    <location>
        <begin position="876"/>
        <end position="896"/>
    </location>
</feature>
<keyword evidence="2" id="KW-0813">Transport</keyword>
<comment type="caution">
    <text evidence="9">The sequence shown here is derived from an EMBL/GenBank/DDBJ whole genome shotgun (WGS) entry which is preliminary data.</text>
</comment>
<feature type="transmembrane region" description="Helical" evidence="8">
    <location>
        <begin position="849"/>
        <end position="869"/>
    </location>
</feature>
<feature type="transmembrane region" description="Helical" evidence="8">
    <location>
        <begin position="386"/>
        <end position="411"/>
    </location>
</feature>
<evidence type="ECO:0000256" key="8">
    <source>
        <dbReference type="SAM" id="Phobius"/>
    </source>
</evidence>